<evidence type="ECO:0000313" key="2">
    <source>
        <dbReference type="Proteomes" id="UP000271974"/>
    </source>
</evidence>
<dbReference type="AlphaFoldDB" id="A0A433SVZ0"/>
<comment type="caution">
    <text evidence="1">The sequence shown here is derived from an EMBL/GenBank/DDBJ whole genome shotgun (WGS) entry which is preliminary data.</text>
</comment>
<dbReference type="EMBL" id="RQTK01000936">
    <property type="protein sequence ID" value="RUS73436.1"/>
    <property type="molecule type" value="Genomic_DNA"/>
</dbReference>
<reference evidence="1 2" key="1">
    <citation type="submission" date="2019-01" db="EMBL/GenBank/DDBJ databases">
        <title>A draft genome assembly of the solar-powered sea slug Elysia chlorotica.</title>
        <authorList>
            <person name="Cai H."/>
            <person name="Li Q."/>
            <person name="Fang X."/>
            <person name="Li J."/>
            <person name="Curtis N.E."/>
            <person name="Altenburger A."/>
            <person name="Shibata T."/>
            <person name="Feng M."/>
            <person name="Maeda T."/>
            <person name="Schwartz J.A."/>
            <person name="Shigenobu S."/>
            <person name="Lundholm N."/>
            <person name="Nishiyama T."/>
            <person name="Yang H."/>
            <person name="Hasebe M."/>
            <person name="Li S."/>
            <person name="Pierce S.K."/>
            <person name="Wang J."/>
        </authorList>
    </citation>
    <scope>NUCLEOTIDE SEQUENCE [LARGE SCALE GENOMIC DNA]</scope>
    <source>
        <strain evidence="1">EC2010</strain>
        <tissue evidence="1">Whole organism of an adult</tissue>
    </source>
</reference>
<name>A0A433SVZ0_ELYCH</name>
<dbReference type="Proteomes" id="UP000271974">
    <property type="component" value="Unassembled WGS sequence"/>
</dbReference>
<organism evidence="1 2">
    <name type="scientific">Elysia chlorotica</name>
    <name type="common">Eastern emerald elysia</name>
    <name type="synonym">Sea slug</name>
    <dbReference type="NCBI Taxonomy" id="188477"/>
    <lineage>
        <taxon>Eukaryota</taxon>
        <taxon>Metazoa</taxon>
        <taxon>Spiralia</taxon>
        <taxon>Lophotrochozoa</taxon>
        <taxon>Mollusca</taxon>
        <taxon>Gastropoda</taxon>
        <taxon>Heterobranchia</taxon>
        <taxon>Euthyneura</taxon>
        <taxon>Panpulmonata</taxon>
        <taxon>Sacoglossa</taxon>
        <taxon>Placobranchoidea</taxon>
        <taxon>Plakobranchidae</taxon>
        <taxon>Elysia</taxon>
    </lineage>
</organism>
<sequence length="93" mass="10206">SHLVAIEIHHVCSLEDQQTTLLYLNPGPSNVLLDGTLSSQGFAKRYTVHIKPKTHPVNHELQGPLCITNEPHTVVYPARTKSSLGNLEPSPFA</sequence>
<evidence type="ECO:0000313" key="1">
    <source>
        <dbReference type="EMBL" id="RUS73436.1"/>
    </source>
</evidence>
<feature type="non-terminal residue" evidence="1">
    <location>
        <position position="1"/>
    </location>
</feature>
<keyword evidence="2" id="KW-1185">Reference proteome</keyword>
<gene>
    <name evidence="1" type="ORF">EGW08_018792</name>
</gene>
<accession>A0A433SVZ0</accession>
<proteinExistence type="predicted"/>
<protein>
    <submittedName>
        <fullName evidence="1">Uncharacterized protein</fullName>
    </submittedName>
</protein>